<feature type="transmembrane region" description="Helical" evidence="7">
    <location>
        <begin position="205"/>
        <end position="226"/>
    </location>
</feature>
<evidence type="ECO:0000256" key="1">
    <source>
        <dbReference type="ARBA" id="ARBA00004141"/>
    </source>
</evidence>
<feature type="transmembrane region" description="Helical" evidence="7">
    <location>
        <begin position="42"/>
        <end position="62"/>
    </location>
</feature>
<keyword evidence="3 7" id="KW-0812">Transmembrane</keyword>
<dbReference type="GO" id="GO:0005886">
    <property type="term" value="C:plasma membrane"/>
    <property type="evidence" value="ECO:0007669"/>
    <property type="project" value="TreeGrafter"/>
</dbReference>
<evidence type="ECO:0000256" key="3">
    <source>
        <dbReference type="ARBA" id="ARBA00022692"/>
    </source>
</evidence>
<reference evidence="8 9" key="1">
    <citation type="submission" date="2019-10" db="EMBL/GenBank/DDBJ databases">
        <title>Genomic analysis of Raineyella sp. CBA3103.</title>
        <authorList>
            <person name="Roh S.W."/>
        </authorList>
    </citation>
    <scope>NUCLEOTIDE SEQUENCE [LARGE SCALE GENOMIC DNA]</scope>
    <source>
        <strain evidence="8 9">CBA3103</strain>
    </source>
</reference>
<keyword evidence="5 7" id="KW-0472">Membrane</keyword>
<keyword evidence="4 7" id="KW-1133">Transmembrane helix</keyword>
<dbReference type="InterPro" id="IPR030191">
    <property type="entry name" value="CodB"/>
</dbReference>
<feature type="transmembrane region" description="Helical" evidence="7">
    <location>
        <begin position="69"/>
        <end position="91"/>
    </location>
</feature>
<keyword evidence="9" id="KW-1185">Reference proteome</keyword>
<feature type="transmembrane region" description="Helical" evidence="7">
    <location>
        <begin position="378"/>
        <end position="398"/>
    </location>
</feature>
<dbReference type="RefSeq" id="WP_153571024.1">
    <property type="nucleotide sequence ID" value="NZ_CP045725.1"/>
</dbReference>
<evidence type="ECO:0000256" key="2">
    <source>
        <dbReference type="ARBA" id="ARBA00008974"/>
    </source>
</evidence>
<organism evidence="8 9">
    <name type="scientific">Raineyella fluvialis</name>
    <dbReference type="NCBI Taxonomy" id="2662261"/>
    <lineage>
        <taxon>Bacteria</taxon>
        <taxon>Bacillati</taxon>
        <taxon>Actinomycetota</taxon>
        <taxon>Actinomycetes</taxon>
        <taxon>Propionibacteriales</taxon>
        <taxon>Propionibacteriaceae</taxon>
        <taxon>Raineyella</taxon>
    </lineage>
</organism>
<comment type="subcellular location">
    <subcellularLocation>
        <location evidence="1">Membrane</location>
        <topology evidence="1">Multi-pass membrane protein</topology>
    </subcellularLocation>
</comment>
<evidence type="ECO:0000256" key="7">
    <source>
        <dbReference type="SAM" id="Phobius"/>
    </source>
</evidence>
<evidence type="ECO:0000313" key="9">
    <source>
        <dbReference type="Proteomes" id="UP000386847"/>
    </source>
</evidence>
<dbReference type="InterPro" id="IPR001248">
    <property type="entry name" value="Pur-cyt_permease"/>
</dbReference>
<evidence type="ECO:0000256" key="4">
    <source>
        <dbReference type="ARBA" id="ARBA00022989"/>
    </source>
</evidence>
<feature type="transmembrane region" description="Helical" evidence="7">
    <location>
        <begin position="320"/>
        <end position="338"/>
    </location>
</feature>
<dbReference type="Gene3D" id="1.10.4160.10">
    <property type="entry name" value="Hydantoin permease"/>
    <property type="match status" value="1"/>
</dbReference>
<dbReference type="AlphaFoldDB" id="A0A5Q2FAV9"/>
<dbReference type="Proteomes" id="UP000386847">
    <property type="component" value="Chromosome"/>
</dbReference>
<feature type="region of interest" description="Disordered" evidence="6">
    <location>
        <begin position="1"/>
        <end position="22"/>
    </location>
</feature>
<dbReference type="GO" id="GO:0015209">
    <property type="term" value="F:cytosine transmembrane transporter activity"/>
    <property type="evidence" value="ECO:0007669"/>
    <property type="project" value="InterPro"/>
</dbReference>
<gene>
    <name evidence="8" type="ORF">Rai3103_01105</name>
</gene>
<feature type="transmembrane region" description="Helical" evidence="7">
    <location>
        <begin position="238"/>
        <end position="261"/>
    </location>
</feature>
<dbReference type="KEGG" id="rain:Rai3103_01105"/>
<feature type="transmembrane region" description="Helical" evidence="7">
    <location>
        <begin position="175"/>
        <end position="193"/>
    </location>
</feature>
<accession>A0A5Q2FAV9</accession>
<feature type="transmembrane region" description="Helical" evidence="7">
    <location>
        <begin position="344"/>
        <end position="366"/>
    </location>
</feature>
<comment type="similarity">
    <text evidence="2">Belongs to the purine-cytosine permease (2.A.39) family.</text>
</comment>
<evidence type="ECO:0000313" key="8">
    <source>
        <dbReference type="EMBL" id="QGF22514.1"/>
    </source>
</evidence>
<dbReference type="PANTHER" id="PTHR30569">
    <property type="entry name" value="CYTOSINE TRANSPORTER CODB"/>
    <property type="match status" value="1"/>
</dbReference>
<dbReference type="EMBL" id="CP045725">
    <property type="protein sequence ID" value="QGF22514.1"/>
    <property type="molecule type" value="Genomic_DNA"/>
</dbReference>
<sequence length="453" mass="47217">MTVESPQLSTTEPGGVDGRGVEAPLVLSTEPPRTLGVWAQTALWGNLGISLFGPLTGALIGLSVGSVGLGLLATVVGCAIGAVILGGSATLGSVTGAPSMVALRGLLGRRGSTVPTVLNILQNIGWGTMELIVISTTAATILGAGWRWPFVLLAGAVTTTMAVRPLGSVKLLRTIMVWLVLLCSAYLFVMVLRQPSHPIDQTNVIGFWPAVDLAVAGVVSFAPLAADYSRHSRSTKAAFTGAAVGYGLAAIAYYALGVFAIAHLNGDLSDAKLIGALVGLPAGGVALFILMVDEVDEAFANIYSTTMSVHNLAPSIDRRVLSIGIGILCTLLAGLMDFSRYQSFLYLIGSVFVPLFTVAVVDFALIRRGAWDVSDRAPFRWAPVVAWLVGFLAYQLIYPGDIPGWSDLWTAAAEAIHFTAPSWLGSSVGSIVVSGVAMALLGQLGRGRSRLQA</sequence>
<feature type="transmembrane region" description="Helical" evidence="7">
    <location>
        <begin position="418"/>
        <end position="441"/>
    </location>
</feature>
<dbReference type="PANTHER" id="PTHR30569:SF0">
    <property type="entry name" value="CYTOSINE PERMEASE"/>
    <property type="match status" value="1"/>
</dbReference>
<feature type="compositionally biased region" description="Polar residues" evidence="6">
    <location>
        <begin position="1"/>
        <end position="12"/>
    </location>
</feature>
<feature type="transmembrane region" description="Helical" evidence="7">
    <location>
        <begin position="273"/>
        <end position="292"/>
    </location>
</feature>
<name>A0A5Q2FAV9_9ACTN</name>
<evidence type="ECO:0000256" key="5">
    <source>
        <dbReference type="ARBA" id="ARBA00023136"/>
    </source>
</evidence>
<protein>
    <submittedName>
        <fullName evidence="8">Permease</fullName>
    </submittedName>
</protein>
<dbReference type="Pfam" id="PF02133">
    <property type="entry name" value="Transp_cyt_pur"/>
    <property type="match status" value="1"/>
</dbReference>
<proteinExistence type="inferred from homology"/>
<evidence type="ECO:0000256" key="6">
    <source>
        <dbReference type="SAM" id="MobiDB-lite"/>
    </source>
</evidence>